<dbReference type="InterPro" id="IPR001245">
    <property type="entry name" value="Ser-Thr/Tyr_kinase_cat_dom"/>
</dbReference>
<evidence type="ECO:0000256" key="5">
    <source>
        <dbReference type="ARBA" id="ARBA00022840"/>
    </source>
</evidence>
<evidence type="ECO:0000259" key="10">
    <source>
        <dbReference type="PROSITE" id="PS50011"/>
    </source>
</evidence>
<feature type="compositionally biased region" description="Low complexity" evidence="7">
    <location>
        <begin position="527"/>
        <end position="539"/>
    </location>
</feature>
<feature type="compositionally biased region" description="Pro residues" evidence="7">
    <location>
        <begin position="66"/>
        <end position="87"/>
    </location>
</feature>
<evidence type="ECO:0000313" key="12">
    <source>
        <dbReference type="Proteomes" id="UP001229421"/>
    </source>
</evidence>
<evidence type="ECO:0000256" key="6">
    <source>
        <dbReference type="PROSITE-ProRule" id="PRU10141"/>
    </source>
</evidence>
<dbReference type="CDD" id="cd14066">
    <property type="entry name" value="STKc_IRAK"/>
    <property type="match status" value="1"/>
</dbReference>
<keyword evidence="2" id="KW-0808">Transferase</keyword>
<gene>
    <name evidence="11" type="ORF">QVD17_26531</name>
</gene>
<feature type="compositionally biased region" description="Polar residues" evidence="7">
    <location>
        <begin position="431"/>
        <end position="443"/>
    </location>
</feature>
<accession>A0AAD8K7K8</accession>
<evidence type="ECO:0000256" key="1">
    <source>
        <dbReference type="ARBA" id="ARBA00022527"/>
    </source>
</evidence>
<feature type="compositionally biased region" description="Pro residues" evidence="7">
    <location>
        <begin position="252"/>
        <end position="335"/>
    </location>
</feature>
<dbReference type="PANTHER" id="PTHR47989">
    <property type="entry name" value="OS01G0750732 PROTEIN"/>
    <property type="match status" value="1"/>
</dbReference>
<dbReference type="AlphaFoldDB" id="A0AAD8K7K8"/>
<evidence type="ECO:0000256" key="8">
    <source>
        <dbReference type="SAM" id="Phobius"/>
    </source>
</evidence>
<keyword evidence="5 6" id="KW-0067">ATP-binding</keyword>
<dbReference type="InterPro" id="IPR000719">
    <property type="entry name" value="Prot_kinase_dom"/>
</dbReference>
<comment type="caution">
    <text evidence="11">The sequence shown here is derived from an EMBL/GenBank/DDBJ whole genome shotgun (WGS) entry which is preliminary data.</text>
</comment>
<dbReference type="Gene3D" id="3.30.200.20">
    <property type="entry name" value="Phosphorylase Kinase, domain 1"/>
    <property type="match status" value="1"/>
</dbReference>
<proteinExistence type="predicted"/>
<feature type="binding site" evidence="6">
    <location>
        <position position="866"/>
    </location>
    <ligand>
        <name>ATP</name>
        <dbReference type="ChEBI" id="CHEBI:30616"/>
    </ligand>
</feature>
<keyword evidence="12" id="KW-1185">Reference proteome</keyword>
<feature type="domain" description="Protein kinase" evidence="10">
    <location>
        <begin position="838"/>
        <end position="1114"/>
    </location>
</feature>
<keyword evidence="3 6" id="KW-0547">Nucleotide-binding</keyword>
<dbReference type="GO" id="GO:0004674">
    <property type="term" value="F:protein serine/threonine kinase activity"/>
    <property type="evidence" value="ECO:0007669"/>
    <property type="project" value="UniProtKB-KW"/>
</dbReference>
<reference evidence="11" key="1">
    <citation type="journal article" date="2023" name="bioRxiv">
        <title>Improved chromosome-level genome assembly for marigold (Tagetes erecta).</title>
        <authorList>
            <person name="Jiang F."/>
            <person name="Yuan L."/>
            <person name="Wang S."/>
            <person name="Wang H."/>
            <person name="Xu D."/>
            <person name="Wang A."/>
            <person name="Fan W."/>
        </authorList>
    </citation>
    <scope>NUCLEOTIDE SEQUENCE</scope>
    <source>
        <strain evidence="11">WSJ</strain>
        <tissue evidence="11">Leaf</tissue>
    </source>
</reference>
<dbReference type="SUPFAM" id="SSF56112">
    <property type="entry name" value="Protein kinase-like (PK-like)"/>
    <property type="match status" value="1"/>
</dbReference>
<dbReference type="FunFam" id="3.30.200.20:FF:000146">
    <property type="entry name" value="receptor-like serine/threonine-protein kinase ALE2"/>
    <property type="match status" value="1"/>
</dbReference>
<dbReference type="GO" id="GO:0005524">
    <property type="term" value="F:ATP binding"/>
    <property type="evidence" value="ECO:0007669"/>
    <property type="project" value="UniProtKB-UniRule"/>
</dbReference>
<evidence type="ECO:0000256" key="7">
    <source>
        <dbReference type="SAM" id="MobiDB-lite"/>
    </source>
</evidence>
<feature type="compositionally biased region" description="Gly residues" evidence="7">
    <location>
        <begin position="713"/>
        <end position="722"/>
    </location>
</feature>
<feature type="compositionally biased region" description="Polar residues" evidence="7">
    <location>
        <begin position="99"/>
        <end position="116"/>
    </location>
</feature>
<evidence type="ECO:0000256" key="9">
    <source>
        <dbReference type="SAM" id="SignalP"/>
    </source>
</evidence>
<dbReference type="InterPro" id="IPR057597">
    <property type="entry name" value="ALE2_N"/>
</dbReference>
<feature type="region of interest" description="Disordered" evidence="7">
    <location>
        <begin position="703"/>
        <end position="731"/>
    </location>
</feature>
<keyword evidence="8" id="KW-1133">Transmembrane helix</keyword>
<dbReference type="PROSITE" id="PS50011">
    <property type="entry name" value="PROTEIN_KINASE_DOM"/>
    <property type="match status" value="1"/>
</dbReference>
<feature type="region of interest" description="Disordered" evidence="7">
    <location>
        <begin position="27"/>
        <end position="553"/>
    </location>
</feature>
<dbReference type="Gene3D" id="1.10.510.10">
    <property type="entry name" value="Transferase(Phosphotransferase) domain 1"/>
    <property type="match status" value="1"/>
</dbReference>
<evidence type="ECO:0000313" key="11">
    <source>
        <dbReference type="EMBL" id="KAK1417404.1"/>
    </source>
</evidence>
<dbReference type="PANTHER" id="PTHR47989:SF9">
    <property type="entry name" value="PROTEIN KINASE SUPERFAMILY PROTEIN"/>
    <property type="match status" value="1"/>
</dbReference>
<name>A0AAD8K7K8_TARER</name>
<protein>
    <recommendedName>
        <fullName evidence="10">Protein kinase domain-containing protein</fullName>
    </recommendedName>
</protein>
<feature type="region of interest" description="Disordered" evidence="7">
    <location>
        <begin position="1138"/>
        <end position="1164"/>
    </location>
</feature>
<dbReference type="EMBL" id="JAUHHV010000007">
    <property type="protein sequence ID" value="KAK1417404.1"/>
    <property type="molecule type" value="Genomic_DNA"/>
</dbReference>
<evidence type="ECO:0000256" key="3">
    <source>
        <dbReference type="ARBA" id="ARBA00022741"/>
    </source>
</evidence>
<keyword evidence="8" id="KW-0472">Membrane</keyword>
<keyword evidence="4" id="KW-0418">Kinase</keyword>
<dbReference type="PROSITE" id="PS00107">
    <property type="entry name" value="PROTEIN_KINASE_ATP"/>
    <property type="match status" value="1"/>
</dbReference>
<evidence type="ECO:0000256" key="2">
    <source>
        <dbReference type="ARBA" id="ARBA00022679"/>
    </source>
</evidence>
<keyword evidence="1" id="KW-0723">Serine/threonine-protein kinase</keyword>
<dbReference type="Proteomes" id="UP001229421">
    <property type="component" value="Unassembled WGS sequence"/>
</dbReference>
<feature type="transmembrane region" description="Helical" evidence="8">
    <location>
        <begin position="746"/>
        <end position="770"/>
    </location>
</feature>
<dbReference type="InterPro" id="IPR008271">
    <property type="entry name" value="Ser/Thr_kinase_AS"/>
</dbReference>
<dbReference type="InterPro" id="IPR017441">
    <property type="entry name" value="Protein_kinase_ATP_BS"/>
</dbReference>
<feature type="transmembrane region" description="Helical" evidence="8">
    <location>
        <begin position="608"/>
        <end position="629"/>
    </location>
</feature>
<dbReference type="Pfam" id="PF23180">
    <property type="entry name" value="ALE2_N"/>
    <property type="match status" value="1"/>
</dbReference>
<feature type="compositionally biased region" description="Pro residues" evidence="7">
    <location>
        <begin position="132"/>
        <end position="239"/>
    </location>
</feature>
<organism evidence="11 12">
    <name type="scientific">Tagetes erecta</name>
    <name type="common">African marigold</name>
    <dbReference type="NCBI Taxonomy" id="13708"/>
    <lineage>
        <taxon>Eukaryota</taxon>
        <taxon>Viridiplantae</taxon>
        <taxon>Streptophyta</taxon>
        <taxon>Embryophyta</taxon>
        <taxon>Tracheophyta</taxon>
        <taxon>Spermatophyta</taxon>
        <taxon>Magnoliopsida</taxon>
        <taxon>eudicotyledons</taxon>
        <taxon>Gunneridae</taxon>
        <taxon>Pentapetalae</taxon>
        <taxon>asterids</taxon>
        <taxon>campanulids</taxon>
        <taxon>Asterales</taxon>
        <taxon>Asteraceae</taxon>
        <taxon>Asteroideae</taxon>
        <taxon>Heliantheae alliance</taxon>
        <taxon>Tageteae</taxon>
        <taxon>Tagetes</taxon>
    </lineage>
</organism>
<keyword evidence="8" id="KW-0812">Transmembrane</keyword>
<keyword evidence="9" id="KW-0732">Signal</keyword>
<dbReference type="InterPro" id="IPR011009">
    <property type="entry name" value="Kinase-like_dom_sf"/>
</dbReference>
<dbReference type="Pfam" id="PF07714">
    <property type="entry name" value="PK_Tyr_Ser-Thr"/>
    <property type="match status" value="1"/>
</dbReference>
<feature type="signal peptide" evidence="9">
    <location>
        <begin position="1"/>
        <end position="23"/>
    </location>
</feature>
<feature type="chain" id="PRO_5042021017" description="Protein kinase domain-containing protein" evidence="9">
    <location>
        <begin position="24"/>
        <end position="1226"/>
    </location>
</feature>
<feature type="compositionally biased region" description="Pro residues" evidence="7">
    <location>
        <begin position="463"/>
        <end position="509"/>
    </location>
</feature>
<evidence type="ECO:0000256" key="4">
    <source>
        <dbReference type="ARBA" id="ARBA00022777"/>
    </source>
</evidence>
<feature type="compositionally biased region" description="Pro residues" evidence="7">
    <location>
        <begin position="342"/>
        <end position="364"/>
    </location>
</feature>
<sequence length="1226" mass="129514">MNLLLVLQVYAIVASLVLQKSSATSLFASASGPEGSKLLEPSSSPNTPLNEPPPDVAAPITSIPEGSPPSPPVIPPTTPVSVPPIPQPEKGHTIKSPVYQPTASVQITQPPKNALQNPPPVALATPPSMSQAPPPSVPHAPPPSMPQSPPPSIPQAPPPSMPQSPPPSIPQAPPPSMLQAPPPSMPQAPPPSIPQAPPPSMPQAPPPSIPQAPPPSPPSMPQAPPPFILPDPVTSPPTKMPVASTPTKTPVVLPPTKTPVASPPTTPTLPLPPRNLPLPVELPPSSPPMPSIMPVPPSSLPGQVAPPPSTLPRNSPPIQPTLTSPPPTLPAPVTPSPSTLPKYPPPSPPTLAMPPPKLPVPVASPPQASQVNVPPPHPTFAQPPSNSSVPVALSPTNPPVNLQPIHHNSSMPPPNSPEPHVSPVSTPILPSPSNRTTNDIAPSQPSPVKGPTVHKAPNAYNHAPPPHSSYESPPPTKSHPLPSLPPVYPPPPPGPKINPTHHSPPPPAGPESNNPRHHALTPPSLGSTMPPVESSVSPSISPPTTSPFVQTTMPVLPPRIPKPLQALPPPPPNEDCSSITCIEPLTNTPPGTPCKCVTPMQVELRLGVSLYVFFPLVSELAFEMASGLVMSSSQVRIMGANEDEQDPEKTIVIINLVPLGEKFDNYTAYATAQKLWLKQVPIKSSNFGDYEVLFVNYPGLPPSPPMPSSSSGGNDGPYGRGGNGRDIKPLGVDVSKQRHNNKLSGGVISIIALSAVVAVVLACVAVWVLMVKRRYHGPQSGPATSATLLSVTKSSGAGGSMTGSGLESASLSFRSTIVYNGSAKTFSSTDIEKATDNFNESGVLGEGGFGRVYSGVLEDGTKVAVKVLKRDDQQGGREFLAEVEMLSRLHHRNLVRLLGICTEERNRCLVYELIPNGSVESHLHGIDKETAPLDWGARMKIALGAARGLAYLHEDSSPRVIHRDFKSSNILLEHDFTPKVSDFGLARSALDEENQHISTRVMGTFGYVAPEYAMTGHLLVKSDVYSYGVVLLELLTGRKPVDMSMPSGQENLVAWARPLLPTPEGLNLLIDPSLSPEVPFDSIAKVAAIASMCVQPEVSHRPFMGEVVQALKLVCNECEETRDLGSRSCSQEDLTSMYFDPQTSTNSGPGPDPGPSRSNYQSYESPLDVESGFTGLGLDVDSYRMGSSSGPLRPRRRLQIWEKVKRFSSGSLSDYGDLLRFLSRSR</sequence>
<dbReference type="FunFam" id="1.10.510.10:FF:000051">
    <property type="entry name" value="Receptor-like serine/threonine-protein kinase ALE2"/>
    <property type="match status" value="1"/>
</dbReference>
<dbReference type="PROSITE" id="PS00108">
    <property type="entry name" value="PROTEIN_KINASE_ST"/>
    <property type="match status" value="1"/>
</dbReference>